<proteinExistence type="predicted"/>
<organism evidence="1 2">
    <name type="scientific">Paraburkholderia humisilvae</name>
    <dbReference type="NCBI Taxonomy" id="627669"/>
    <lineage>
        <taxon>Bacteria</taxon>
        <taxon>Pseudomonadati</taxon>
        <taxon>Pseudomonadota</taxon>
        <taxon>Betaproteobacteria</taxon>
        <taxon>Burkholderiales</taxon>
        <taxon>Burkholderiaceae</taxon>
        <taxon>Paraburkholderia</taxon>
    </lineage>
</organism>
<accession>A0A6J5DYX7</accession>
<evidence type="ECO:0000313" key="1">
    <source>
        <dbReference type="EMBL" id="CAB3758461.1"/>
    </source>
</evidence>
<gene>
    <name evidence="1" type="ORF">LMG29542_03345</name>
</gene>
<sequence>MAARNAKRREKFAVPEPVSDAQGMAVDEWVPNYGRQCEVCGETPCVSGVRDGKVVYDGSMCGACTWGEDACLDPANW</sequence>
<dbReference type="Proteomes" id="UP000494363">
    <property type="component" value="Unassembled WGS sequence"/>
</dbReference>
<protein>
    <submittedName>
        <fullName evidence="1">Uncharacterized protein</fullName>
    </submittedName>
</protein>
<reference evidence="1 2" key="1">
    <citation type="submission" date="2020-04" db="EMBL/GenBank/DDBJ databases">
        <authorList>
            <person name="De Canck E."/>
        </authorList>
    </citation>
    <scope>NUCLEOTIDE SEQUENCE [LARGE SCALE GENOMIC DNA]</scope>
    <source>
        <strain evidence="1 2">LMG 29542</strain>
    </source>
</reference>
<evidence type="ECO:0000313" key="2">
    <source>
        <dbReference type="Proteomes" id="UP000494363"/>
    </source>
</evidence>
<keyword evidence="2" id="KW-1185">Reference proteome</keyword>
<name>A0A6J5DYX7_9BURK</name>
<dbReference type="AlphaFoldDB" id="A0A6J5DYX7"/>
<dbReference type="EMBL" id="CADIKH010000014">
    <property type="protein sequence ID" value="CAB3758461.1"/>
    <property type="molecule type" value="Genomic_DNA"/>
</dbReference>